<evidence type="ECO:0000313" key="4">
    <source>
        <dbReference type="Proteomes" id="UP001215598"/>
    </source>
</evidence>
<proteinExistence type="predicted"/>
<feature type="region of interest" description="Disordered" evidence="1">
    <location>
        <begin position="583"/>
        <end position="614"/>
    </location>
</feature>
<feature type="compositionally biased region" description="Low complexity" evidence="1">
    <location>
        <begin position="376"/>
        <end position="389"/>
    </location>
</feature>
<name>A0AAD7MQ97_9AGAR</name>
<keyword evidence="2" id="KW-0732">Signal</keyword>
<feature type="chain" id="PRO_5042099660" evidence="2">
    <location>
        <begin position="24"/>
        <end position="745"/>
    </location>
</feature>
<evidence type="ECO:0000256" key="2">
    <source>
        <dbReference type="SAM" id="SignalP"/>
    </source>
</evidence>
<dbReference type="AlphaFoldDB" id="A0AAD7MQ97"/>
<comment type="caution">
    <text evidence="3">The sequence shown here is derived from an EMBL/GenBank/DDBJ whole genome shotgun (WGS) entry which is preliminary data.</text>
</comment>
<sequence>MRGLPPFPLLQLACALCAEGGCARSVLFRESCVGGRIGRLRSGAVASAGRTCVRARARVLLLRVGACVLLAEVVRMRLGRGDACKPRRCRDLWRRKWCARTRMRSLARCDGVLRAPVPPRRGWGVLKLGFVGVRVVGRVPRRRAVCCGACRLSKMGKTRALRAFVDESSRTSKLRRDEFVDTSRSLRGAIVRADAWCHVRRGRARRSVEALAQSHRAATEMRSGCGREQRDADAGHCLARVHVLTPGLAWVIWLRGAVDAVDAAAVASGLGGVRQRHSGASVDQRYSAAPVVGGACDGLPGSDYALRCVAGGVRVARVVGKKALCEHLCFRSHASFSTGNEAFLVRQIFTYSSTSPRIHQIQSSPRRARTYGEAGARIPPAPHAAPAEPEGQEPARDELGLDTGWAGEKAVVWNAQPRLLRAVLALGCTLEEGVSDPNPEAKRRPTASKGKPKTQSPTRKAKGKVEKWELELDCLTSSIGTYTAPWVQAFRLCAAGRLAGLQAWLDRGRKKTPQQGPTRVLFPTLETVRGTALGEGGAGTVFCRRGQWEKIRTLDDRAGLEMRDAKSRSGPVGMHTKMILATLRDPPQDDTDPEATDSNTDPNATDPDSSDVEVVGIKSKRTEADEGEKCKPHGWIYVGVAQFHAERVGVHDGEWVQPGAYCNQLRGGRRPQTRDGGRCGGGDRAYSPKDTPWYSSQSANTRQFFYSSFDSRGDPMYMSVLAIGANGNGTATPPLLLTGQRRKLE</sequence>
<dbReference type="Gene3D" id="3.30.870.10">
    <property type="entry name" value="Endonuclease Chain A"/>
    <property type="match status" value="1"/>
</dbReference>
<dbReference type="Proteomes" id="UP001215598">
    <property type="component" value="Unassembled WGS sequence"/>
</dbReference>
<dbReference type="EMBL" id="JARKIB010000188">
    <property type="protein sequence ID" value="KAJ7726211.1"/>
    <property type="molecule type" value="Genomic_DNA"/>
</dbReference>
<dbReference type="SUPFAM" id="SSF56024">
    <property type="entry name" value="Phospholipase D/nuclease"/>
    <property type="match status" value="1"/>
</dbReference>
<feature type="signal peptide" evidence="2">
    <location>
        <begin position="1"/>
        <end position="23"/>
    </location>
</feature>
<feature type="region of interest" description="Disordered" evidence="1">
    <location>
        <begin position="433"/>
        <end position="462"/>
    </location>
</feature>
<accession>A0AAD7MQ97</accession>
<evidence type="ECO:0000256" key="1">
    <source>
        <dbReference type="SAM" id="MobiDB-lite"/>
    </source>
</evidence>
<reference evidence="3" key="1">
    <citation type="submission" date="2023-03" db="EMBL/GenBank/DDBJ databases">
        <title>Massive genome expansion in bonnet fungi (Mycena s.s.) driven by repeated elements and novel gene families across ecological guilds.</title>
        <authorList>
            <consortium name="Lawrence Berkeley National Laboratory"/>
            <person name="Harder C.B."/>
            <person name="Miyauchi S."/>
            <person name="Viragh M."/>
            <person name="Kuo A."/>
            <person name="Thoen E."/>
            <person name="Andreopoulos B."/>
            <person name="Lu D."/>
            <person name="Skrede I."/>
            <person name="Drula E."/>
            <person name="Henrissat B."/>
            <person name="Morin E."/>
            <person name="Kohler A."/>
            <person name="Barry K."/>
            <person name="LaButti K."/>
            <person name="Morin E."/>
            <person name="Salamov A."/>
            <person name="Lipzen A."/>
            <person name="Mereny Z."/>
            <person name="Hegedus B."/>
            <person name="Baldrian P."/>
            <person name="Stursova M."/>
            <person name="Weitz H."/>
            <person name="Taylor A."/>
            <person name="Grigoriev I.V."/>
            <person name="Nagy L.G."/>
            <person name="Martin F."/>
            <person name="Kauserud H."/>
        </authorList>
    </citation>
    <scope>NUCLEOTIDE SEQUENCE</scope>
    <source>
        <strain evidence="3">CBHHK182m</strain>
    </source>
</reference>
<feature type="compositionally biased region" description="Polar residues" evidence="1">
    <location>
        <begin position="596"/>
        <end position="607"/>
    </location>
</feature>
<evidence type="ECO:0000313" key="3">
    <source>
        <dbReference type="EMBL" id="KAJ7726211.1"/>
    </source>
</evidence>
<keyword evidence="4" id="KW-1185">Reference proteome</keyword>
<gene>
    <name evidence="3" type="ORF">B0H16DRAFT_1780614</name>
</gene>
<feature type="region of interest" description="Disordered" evidence="1">
    <location>
        <begin position="376"/>
        <end position="400"/>
    </location>
</feature>
<organism evidence="3 4">
    <name type="scientific">Mycena metata</name>
    <dbReference type="NCBI Taxonomy" id="1033252"/>
    <lineage>
        <taxon>Eukaryota</taxon>
        <taxon>Fungi</taxon>
        <taxon>Dikarya</taxon>
        <taxon>Basidiomycota</taxon>
        <taxon>Agaricomycotina</taxon>
        <taxon>Agaricomycetes</taxon>
        <taxon>Agaricomycetidae</taxon>
        <taxon>Agaricales</taxon>
        <taxon>Marasmiineae</taxon>
        <taxon>Mycenaceae</taxon>
        <taxon>Mycena</taxon>
    </lineage>
</organism>
<protein>
    <submittedName>
        <fullName evidence="3">Uncharacterized protein</fullName>
    </submittedName>
</protein>
<feature type="region of interest" description="Disordered" evidence="1">
    <location>
        <begin position="666"/>
        <end position="685"/>
    </location>
</feature>